<protein>
    <submittedName>
        <fullName evidence="1">Uncharacterized protein</fullName>
    </submittedName>
</protein>
<dbReference type="STRING" id="1280514.AXFE_05950"/>
<sequence length="109" mass="12198">MCLRLHIRYSANLIPKWLLLTKLDKYVKVRARSATDLLLRLLVGAPVVTVNSAASLIGRSFVHPNEAVTRLVETGILKQVSVGRRNRAIETPEIIVAFAALERQLAHFE</sequence>
<accession>A0A0D8HKL7</accession>
<name>A0A0D8HKL7_9ACTN</name>
<evidence type="ECO:0000313" key="2">
    <source>
        <dbReference type="Proteomes" id="UP000032360"/>
    </source>
</evidence>
<reference evidence="1 2" key="1">
    <citation type="submission" date="2015-01" db="EMBL/GenBank/DDBJ databases">
        <title>Draft genome of the acidophilic iron oxidizer Acidithrix ferrooxidans strain Py-F3.</title>
        <authorList>
            <person name="Poehlein A."/>
            <person name="Eisen S."/>
            <person name="Schloemann M."/>
            <person name="Johnson B.D."/>
            <person name="Daniel R."/>
            <person name="Muehling M."/>
        </authorList>
    </citation>
    <scope>NUCLEOTIDE SEQUENCE [LARGE SCALE GENOMIC DNA]</scope>
    <source>
        <strain evidence="1 2">Py-F3</strain>
    </source>
</reference>
<keyword evidence="2" id="KW-1185">Reference proteome</keyword>
<dbReference type="AlphaFoldDB" id="A0A0D8HKL7"/>
<dbReference type="Proteomes" id="UP000032360">
    <property type="component" value="Unassembled WGS sequence"/>
</dbReference>
<organism evidence="1 2">
    <name type="scientific">Acidithrix ferrooxidans</name>
    <dbReference type="NCBI Taxonomy" id="1280514"/>
    <lineage>
        <taxon>Bacteria</taxon>
        <taxon>Bacillati</taxon>
        <taxon>Actinomycetota</taxon>
        <taxon>Acidimicrobiia</taxon>
        <taxon>Acidimicrobiales</taxon>
        <taxon>Acidimicrobiaceae</taxon>
        <taxon>Acidithrix</taxon>
    </lineage>
</organism>
<gene>
    <name evidence="1" type="ORF">AXFE_05950</name>
</gene>
<proteinExistence type="predicted"/>
<dbReference type="EMBL" id="JXYS01000014">
    <property type="protein sequence ID" value="KJF18515.1"/>
    <property type="molecule type" value="Genomic_DNA"/>
</dbReference>
<evidence type="ECO:0000313" key="1">
    <source>
        <dbReference type="EMBL" id="KJF18515.1"/>
    </source>
</evidence>
<comment type="caution">
    <text evidence="1">The sequence shown here is derived from an EMBL/GenBank/DDBJ whole genome shotgun (WGS) entry which is preliminary data.</text>
</comment>